<protein>
    <submittedName>
        <fullName evidence="2">Uncharacterized protein</fullName>
    </submittedName>
</protein>
<feature type="non-terminal residue" evidence="2">
    <location>
        <position position="164"/>
    </location>
</feature>
<evidence type="ECO:0000256" key="1">
    <source>
        <dbReference type="SAM" id="MobiDB-lite"/>
    </source>
</evidence>
<evidence type="ECO:0000313" key="2">
    <source>
        <dbReference type="EMBL" id="KAJ7020840.1"/>
    </source>
</evidence>
<sequence>MFPALLAPEIPLGGKRKVHTELFESSPPRPQKWKAGEDDGDDADRNSQHRGRAKVYALQAGLRKELLGCKTHKEFWDFVRKRTDARPRKAKVPLEGLSSNFKARLNYPAVVPPTFNAEQLAFNKRMAEELRPGLVDSSPRQSYTRDITIEEIEAMKRHIISHGL</sequence>
<dbReference type="Proteomes" id="UP001218188">
    <property type="component" value="Unassembled WGS sequence"/>
</dbReference>
<gene>
    <name evidence="2" type="ORF">C8F04DRAFT_973593</name>
</gene>
<dbReference type="EMBL" id="JARJCM010000249">
    <property type="protein sequence ID" value="KAJ7020840.1"/>
    <property type="molecule type" value="Genomic_DNA"/>
</dbReference>
<reference evidence="2" key="1">
    <citation type="submission" date="2023-03" db="EMBL/GenBank/DDBJ databases">
        <title>Massive genome expansion in bonnet fungi (Mycena s.s.) driven by repeated elements and novel gene families across ecological guilds.</title>
        <authorList>
            <consortium name="Lawrence Berkeley National Laboratory"/>
            <person name="Harder C.B."/>
            <person name="Miyauchi S."/>
            <person name="Viragh M."/>
            <person name="Kuo A."/>
            <person name="Thoen E."/>
            <person name="Andreopoulos B."/>
            <person name="Lu D."/>
            <person name="Skrede I."/>
            <person name="Drula E."/>
            <person name="Henrissat B."/>
            <person name="Morin E."/>
            <person name="Kohler A."/>
            <person name="Barry K."/>
            <person name="LaButti K."/>
            <person name="Morin E."/>
            <person name="Salamov A."/>
            <person name="Lipzen A."/>
            <person name="Mereny Z."/>
            <person name="Hegedus B."/>
            <person name="Baldrian P."/>
            <person name="Stursova M."/>
            <person name="Weitz H."/>
            <person name="Taylor A."/>
            <person name="Grigoriev I.V."/>
            <person name="Nagy L.G."/>
            <person name="Martin F."/>
            <person name="Kauserud H."/>
        </authorList>
    </citation>
    <scope>NUCLEOTIDE SEQUENCE</scope>
    <source>
        <strain evidence="2">CBHHK200</strain>
    </source>
</reference>
<name>A0AAD6WQ13_9AGAR</name>
<keyword evidence="3" id="KW-1185">Reference proteome</keyword>
<accession>A0AAD6WQ13</accession>
<evidence type="ECO:0000313" key="3">
    <source>
        <dbReference type="Proteomes" id="UP001218188"/>
    </source>
</evidence>
<comment type="caution">
    <text evidence="2">The sequence shown here is derived from an EMBL/GenBank/DDBJ whole genome shotgun (WGS) entry which is preliminary data.</text>
</comment>
<dbReference type="AlphaFoldDB" id="A0AAD6WQ13"/>
<feature type="region of interest" description="Disordered" evidence="1">
    <location>
        <begin position="17"/>
        <end position="51"/>
    </location>
</feature>
<proteinExistence type="predicted"/>
<organism evidence="2 3">
    <name type="scientific">Mycena alexandri</name>
    <dbReference type="NCBI Taxonomy" id="1745969"/>
    <lineage>
        <taxon>Eukaryota</taxon>
        <taxon>Fungi</taxon>
        <taxon>Dikarya</taxon>
        <taxon>Basidiomycota</taxon>
        <taxon>Agaricomycotina</taxon>
        <taxon>Agaricomycetes</taxon>
        <taxon>Agaricomycetidae</taxon>
        <taxon>Agaricales</taxon>
        <taxon>Marasmiineae</taxon>
        <taxon>Mycenaceae</taxon>
        <taxon>Mycena</taxon>
    </lineage>
</organism>